<evidence type="ECO:0000313" key="1">
    <source>
        <dbReference type="EMBL" id="JAN93077.1"/>
    </source>
</evidence>
<accession>A0A0N8ERA1</accession>
<name>A0A0N8ERA1_9CRUS</name>
<organism evidence="1">
    <name type="scientific">Daphnia magna</name>
    <dbReference type="NCBI Taxonomy" id="35525"/>
    <lineage>
        <taxon>Eukaryota</taxon>
        <taxon>Metazoa</taxon>
        <taxon>Ecdysozoa</taxon>
        <taxon>Arthropoda</taxon>
        <taxon>Crustacea</taxon>
        <taxon>Branchiopoda</taxon>
        <taxon>Diplostraca</taxon>
        <taxon>Cladocera</taxon>
        <taxon>Anomopoda</taxon>
        <taxon>Daphniidae</taxon>
        <taxon>Daphnia</taxon>
    </lineage>
</organism>
<dbReference type="Gene3D" id="1.10.287.70">
    <property type="match status" value="1"/>
</dbReference>
<dbReference type="EMBL" id="GDIQ01001660">
    <property type="protein sequence ID" value="JAN93077.1"/>
    <property type="molecule type" value="Transcribed_RNA"/>
</dbReference>
<reference evidence="1" key="1">
    <citation type="submission" date="2015-10" db="EMBL/GenBank/DDBJ databases">
        <title>EvidentialGene: Evidence-directed Construction of Complete mRNA Transcriptomes without Genomes.</title>
        <authorList>
            <person name="Gilbert D.G."/>
        </authorList>
    </citation>
    <scope>NUCLEOTIDE SEQUENCE</scope>
</reference>
<protein>
    <submittedName>
        <fullName evidence="1">Uncharacterized protein</fullName>
    </submittedName>
</protein>
<sequence length="150" mass="16598">MVLVSLLAVAGCFAVLSVLNLHGNGIRRNRLFLIGDYIFHLIAILTNQGGSRDIQIYPLNELKKLIDFIVGEVFTLPNHLAKLPFRLTASAWCLLALVMVNVYSGTLTAHLTARKMSTPPKDAFEIIEKGILAYLIIDDGIGRELILVRL</sequence>
<proteinExistence type="predicted"/>
<dbReference type="AlphaFoldDB" id="A0A0N8ERA1"/>
<dbReference type="OrthoDB" id="6349700at2759"/>